<gene>
    <name evidence="1" type="ORF">SAMN05444411_10714</name>
</gene>
<proteinExistence type="predicted"/>
<evidence type="ECO:0000313" key="2">
    <source>
        <dbReference type="Proteomes" id="UP000199595"/>
    </source>
</evidence>
<dbReference type="STRING" id="762486.SAMN05444411_10714"/>
<sequence>MAVLTFDLDDDYTLIGIHSTEEDYKLAYILNKHLNFRFTRYKENLDFKTSKAEYPLFEFKDDCSLINYYLINNKYKLVIENKDNEGLFGGNYSTLEYLLPEKKRVDYFLKIEGSCNASTFKLVNDLNKINQIITSYTININDLKSKDHLIF</sequence>
<evidence type="ECO:0000313" key="1">
    <source>
        <dbReference type="EMBL" id="SDX59725.1"/>
    </source>
</evidence>
<accession>A0A1H3D022</accession>
<dbReference type="InterPro" id="IPR047690">
    <property type="entry name" value="IPExxxVDY_fam"/>
</dbReference>
<organism evidence="1 2">
    <name type="scientific">Lutibacter oricola</name>
    <dbReference type="NCBI Taxonomy" id="762486"/>
    <lineage>
        <taxon>Bacteria</taxon>
        <taxon>Pseudomonadati</taxon>
        <taxon>Bacteroidota</taxon>
        <taxon>Flavobacteriia</taxon>
        <taxon>Flavobacteriales</taxon>
        <taxon>Flavobacteriaceae</taxon>
        <taxon>Lutibacter</taxon>
    </lineage>
</organism>
<dbReference type="Proteomes" id="UP000199595">
    <property type="component" value="Unassembled WGS sequence"/>
</dbReference>
<keyword evidence="2" id="KW-1185">Reference proteome</keyword>
<name>A0A1H3D022_9FLAO</name>
<dbReference type="OrthoDB" id="676614at2"/>
<dbReference type="AlphaFoldDB" id="A0A1H3D022"/>
<reference evidence="1 2" key="1">
    <citation type="submission" date="2016-10" db="EMBL/GenBank/DDBJ databases">
        <authorList>
            <person name="de Groot N.N."/>
        </authorList>
    </citation>
    <scope>NUCLEOTIDE SEQUENCE [LARGE SCALE GENOMIC DNA]</scope>
    <source>
        <strain evidence="1 2">DSM 24956</strain>
    </source>
</reference>
<protein>
    <recommendedName>
        <fullName evidence="3">IPExxxVDY family protein</fullName>
    </recommendedName>
</protein>
<dbReference type="NCBIfam" id="NF033205">
    <property type="entry name" value="IPExxxVDY"/>
    <property type="match status" value="1"/>
</dbReference>
<dbReference type="EMBL" id="FNNJ01000007">
    <property type="protein sequence ID" value="SDX59725.1"/>
    <property type="molecule type" value="Genomic_DNA"/>
</dbReference>
<evidence type="ECO:0008006" key="3">
    <source>
        <dbReference type="Google" id="ProtNLM"/>
    </source>
</evidence>
<dbReference type="RefSeq" id="WP_090123992.1">
    <property type="nucleotide sequence ID" value="NZ_FNNJ01000007.1"/>
</dbReference>